<accession>A0A1F7WPP4</accession>
<feature type="transmembrane region" description="Helical" evidence="1">
    <location>
        <begin position="52"/>
        <end position="71"/>
    </location>
</feature>
<evidence type="ECO:0000313" key="2">
    <source>
        <dbReference type="EMBL" id="OGM04811.1"/>
    </source>
</evidence>
<organism evidence="2 3">
    <name type="scientific">Candidatus Wallbacteria bacterium GWC2_49_35</name>
    <dbReference type="NCBI Taxonomy" id="1817813"/>
    <lineage>
        <taxon>Bacteria</taxon>
        <taxon>Candidatus Walliibacteriota</taxon>
    </lineage>
</organism>
<protein>
    <submittedName>
        <fullName evidence="2">Uncharacterized protein</fullName>
    </submittedName>
</protein>
<dbReference type="AlphaFoldDB" id="A0A1F7WPP4"/>
<dbReference type="EMBL" id="MGFH01000135">
    <property type="protein sequence ID" value="OGM04811.1"/>
    <property type="molecule type" value="Genomic_DNA"/>
</dbReference>
<gene>
    <name evidence="2" type="ORF">A2008_00605</name>
</gene>
<comment type="caution">
    <text evidence="2">The sequence shown here is derived from an EMBL/GenBank/DDBJ whole genome shotgun (WGS) entry which is preliminary data.</text>
</comment>
<dbReference type="Proteomes" id="UP000178735">
    <property type="component" value="Unassembled WGS sequence"/>
</dbReference>
<keyword evidence="1" id="KW-0472">Membrane</keyword>
<evidence type="ECO:0000313" key="3">
    <source>
        <dbReference type="Proteomes" id="UP000178735"/>
    </source>
</evidence>
<keyword evidence="1" id="KW-0812">Transmembrane</keyword>
<name>A0A1F7WPP4_9BACT</name>
<sequence length="95" mass="10893">MLSYLFFLALKIALYSIAAIAIGAVILTLIPVEFRLRMQNTDDESDTLFFRVSWLFSGLVFAVTADISGAYEYRLTVLGRNLIKKRDIFYDEEDL</sequence>
<evidence type="ECO:0000256" key="1">
    <source>
        <dbReference type="SAM" id="Phobius"/>
    </source>
</evidence>
<keyword evidence="1" id="KW-1133">Transmembrane helix</keyword>
<proteinExistence type="predicted"/>
<dbReference type="STRING" id="1817813.A2008_00605"/>
<reference evidence="2 3" key="1">
    <citation type="journal article" date="2016" name="Nat. Commun.">
        <title>Thousands of microbial genomes shed light on interconnected biogeochemical processes in an aquifer system.</title>
        <authorList>
            <person name="Anantharaman K."/>
            <person name="Brown C.T."/>
            <person name="Hug L.A."/>
            <person name="Sharon I."/>
            <person name="Castelle C.J."/>
            <person name="Probst A.J."/>
            <person name="Thomas B.C."/>
            <person name="Singh A."/>
            <person name="Wilkins M.J."/>
            <person name="Karaoz U."/>
            <person name="Brodie E.L."/>
            <person name="Williams K.H."/>
            <person name="Hubbard S.S."/>
            <person name="Banfield J.F."/>
        </authorList>
    </citation>
    <scope>NUCLEOTIDE SEQUENCE [LARGE SCALE GENOMIC DNA]</scope>
</reference>
<feature type="transmembrane region" description="Helical" evidence="1">
    <location>
        <begin position="12"/>
        <end position="32"/>
    </location>
</feature>